<dbReference type="PANTHER" id="PTHR38699:SF1">
    <property type="entry name" value="MITOPHAGY RECEPTOR ATG43"/>
    <property type="match status" value="1"/>
</dbReference>
<dbReference type="OrthoDB" id="2430343at2759"/>
<sequence>MNAPRPIPDMRFEPRYLSTIAPFVRVRHTSPTAEQEKSSAAGAPGALQKSVELDIQWSQVVWVTLRDQFMFPFLQGLAIQRTPLDGHVHVISGSSADSGVLTQRPVAVLQVSLLSLHPLFVILSSITDASPLSVGSDTPVPFNPCASTAAMDARLSSHCMPPPDITAGREPFYVQDSSNSAFGISDSPVDSTSFSTQMQSAASSTFTSATAPSFTENLGGDLTVLKALNTRNIRDVISRLPNAAPTTICDNATVPPIVGCT</sequence>
<dbReference type="Proteomes" id="UP000054144">
    <property type="component" value="Unassembled WGS sequence"/>
</dbReference>
<evidence type="ECO:0000313" key="1">
    <source>
        <dbReference type="EMBL" id="KIY53856.1"/>
    </source>
</evidence>
<dbReference type="InterPro" id="IPR013898">
    <property type="entry name" value="Atg43"/>
</dbReference>
<protein>
    <submittedName>
        <fullName evidence="1">Uncharacterized protein</fullName>
    </submittedName>
</protein>
<dbReference type="EMBL" id="KN881583">
    <property type="protein sequence ID" value="KIY53856.1"/>
    <property type="molecule type" value="Genomic_DNA"/>
</dbReference>
<dbReference type="AlphaFoldDB" id="A0A0D7ARA4"/>
<dbReference type="PANTHER" id="PTHR38699">
    <property type="entry name" value="CHROMOSOME 1, WHOLE GENOME SHOTGUN SEQUENCE"/>
    <property type="match status" value="1"/>
</dbReference>
<proteinExistence type="predicted"/>
<reference evidence="1 2" key="1">
    <citation type="journal article" date="2015" name="Fungal Genet. Biol.">
        <title>Evolution of novel wood decay mechanisms in Agaricales revealed by the genome sequences of Fistulina hepatica and Cylindrobasidium torrendii.</title>
        <authorList>
            <person name="Floudas D."/>
            <person name="Held B.W."/>
            <person name="Riley R."/>
            <person name="Nagy L.G."/>
            <person name="Koehler G."/>
            <person name="Ransdell A.S."/>
            <person name="Younus H."/>
            <person name="Chow J."/>
            <person name="Chiniquy J."/>
            <person name="Lipzen A."/>
            <person name="Tritt A."/>
            <person name="Sun H."/>
            <person name="Haridas S."/>
            <person name="LaButti K."/>
            <person name="Ohm R.A."/>
            <person name="Kues U."/>
            <person name="Blanchette R.A."/>
            <person name="Grigoriev I.V."/>
            <person name="Minto R.E."/>
            <person name="Hibbett D.S."/>
        </authorList>
    </citation>
    <scope>NUCLEOTIDE SEQUENCE [LARGE SCALE GENOMIC DNA]</scope>
    <source>
        <strain evidence="1 2">ATCC 64428</strain>
    </source>
</reference>
<dbReference type="GO" id="GO:0000423">
    <property type="term" value="P:mitophagy"/>
    <property type="evidence" value="ECO:0007669"/>
    <property type="project" value="InterPro"/>
</dbReference>
<organism evidence="1 2">
    <name type="scientific">Fistulina hepatica ATCC 64428</name>
    <dbReference type="NCBI Taxonomy" id="1128425"/>
    <lineage>
        <taxon>Eukaryota</taxon>
        <taxon>Fungi</taxon>
        <taxon>Dikarya</taxon>
        <taxon>Basidiomycota</taxon>
        <taxon>Agaricomycotina</taxon>
        <taxon>Agaricomycetes</taxon>
        <taxon>Agaricomycetidae</taxon>
        <taxon>Agaricales</taxon>
        <taxon>Fistulinaceae</taxon>
        <taxon>Fistulina</taxon>
    </lineage>
</organism>
<name>A0A0D7ARA4_9AGAR</name>
<evidence type="ECO:0000313" key="2">
    <source>
        <dbReference type="Proteomes" id="UP000054144"/>
    </source>
</evidence>
<gene>
    <name evidence="1" type="ORF">FISHEDRAFT_68426</name>
</gene>
<keyword evidence="2" id="KW-1185">Reference proteome</keyword>
<accession>A0A0D7ARA4</accession>
<dbReference type="GO" id="GO:0140580">
    <property type="term" value="F:mitochondrion autophagosome adaptor activity"/>
    <property type="evidence" value="ECO:0007669"/>
    <property type="project" value="InterPro"/>
</dbReference>